<dbReference type="RefSeq" id="WP_015587509.1">
    <property type="nucleotide sequence ID" value="NC_021083.1"/>
</dbReference>
<feature type="transmembrane region" description="Helical" evidence="1">
    <location>
        <begin position="60"/>
        <end position="83"/>
    </location>
</feature>
<dbReference type="EMBL" id="CP004357">
    <property type="protein sequence ID" value="AGJ90940.1"/>
    <property type="molecule type" value="Genomic_DNA"/>
</dbReference>
<feature type="transmembrane region" description="Helical" evidence="1">
    <location>
        <begin position="137"/>
        <end position="159"/>
    </location>
</feature>
<evidence type="ECO:0000313" key="2">
    <source>
        <dbReference type="EMBL" id="AGJ90940.1"/>
    </source>
</evidence>
<dbReference type="AlphaFoldDB" id="M9WHL1"/>
<keyword evidence="1" id="KW-0472">Membrane</keyword>
<proteinExistence type="predicted"/>
<accession>M9WHL1</accession>
<feature type="transmembrane region" description="Helical" evidence="1">
    <location>
        <begin position="21"/>
        <end position="45"/>
    </location>
</feature>
<keyword evidence="1" id="KW-1133">Transmembrane helix</keyword>
<protein>
    <recommendedName>
        <fullName evidence="4">Transmembrane protein</fullName>
    </recommendedName>
</protein>
<name>M9WHL1_9MOLU</name>
<evidence type="ECO:0000256" key="1">
    <source>
        <dbReference type="SAM" id="Phobius"/>
    </source>
</evidence>
<sequence>MTNNKSYNSTTNTSDYRDHRQWVVIAQIFGTFFGVLGLIIGIYYLEQIDYNRLQLEQKTWLAIGYAAIAHSLWRAIATAYIIIRFARTSTDDELVANRYVLSALSLNIGGFLTPWLLTSLPNRSTQSTINSKWFLARVFSVLTTVGFAIFLGVLVWQLNRATDGTIANAFNQSNAAKDSLLGFVIVAGVFVVIGLLTIILYFNKNSKERFEGDTFTASIMKFFAYFYIIITTIELIILMIVSIIRMLGNIARTLSRMFNSQGIQAFLIFIFGMLNIFLQVWYVIYLQIMISSTIRGIWRRDGIVSIKYYDKLQEKEDQMAARVAR</sequence>
<feature type="transmembrane region" description="Helical" evidence="1">
    <location>
        <begin position="222"/>
        <end position="244"/>
    </location>
</feature>
<gene>
    <name evidence="2" type="ORF">MPUT9231_5390</name>
</gene>
<dbReference type="KEGG" id="mput:MPUT9231_5390"/>
<organism evidence="2 3">
    <name type="scientific">Mycoplasma putrefaciens Mput9231</name>
    <dbReference type="NCBI Taxonomy" id="1292033"/>
    <lineage>
        <taxon>Bacteria</taxon>
        <taxon>Bacillati</taxon>
        <taxon>Mycoplasmatota</taxon>
        <taxon>Mollicutes</taxon>
        <taxon>Mycoplasmataceae</taxon>
        <taxon>Mycoplasma</taxon>
    </lineage>
</organism>
<evidence type="ECO:0000313" key="3">
    <source>
        <dbReference type="Proteomes" id="UP000012984"/>
    </source>
</evidence>
<feature type="transmembrane region" description="Helical" evidence="1">
    <location>
        <begin position="180"/>
        <end position="202"/>
    </location>
</feature>
<dbReference type="Proteomes" id="UP000012984">
    <property type="component" value="Chromosome"/>
</dbReference>
<dbReference type="OrthoDB" id="388593at2"/>
<keyword evidence="3" id="KW-1185">Reference proteome</keyword>
<evidence type="ECO:0008006" key="4">
    <source>
        <dbReference type="Google" id="ProtNLM"/>
    </source>
</evidence>
<dbReference type="PATRIC" id="fig|1292033.3.peg.530"/>
<dbReference type="eggNOG" id="ENOG50340T4">
    <property type="taxonomic scope" value="Bacteria"/>
</dbReference>
<feature type="transmembrane region" description="Helical" evidence="1">
    <location>
        <begin position="95"/>
        <end position="117"/>
    </location>
</feature>
<reference evidence="2 3" key="1">
    <citation type="journal article" date="2013" name="Genome Announc.">
        <title>Complete Genome Sequence of Mycoplasma putrefaciens Strain 9231, One of the Agents of Contagious Agalactia in Goats.</title>
        <authorList>
            <person name="Dupuy V."/>
            <person name="Sirand-Pugnet P."/>
            <person name="Baranowski E."/>
            <person name="Barre A."/>
            <person name="Breton M."/>
            <person name="Couture C."/>
            <person name="Dordet-Frisoni E."/>
            <person name="Gaurivaud P."/>
            <person name="Jacob D."/>
            <person name="Lemaitre C."/>
            <person name="Manso-Silvan L."/>
            <person name="Nikolski M."/>
            <person name="Nouvel L.X."/>
            <person name="Poumarat F."/>
            <person name="Tardy F."/>
            <person name="Thebault P."/>
            <person name="Theil S."/>
            <person name="Citti C."/>
            <person name="Blanchard A."/>
            <person name="Thiaucourt F."/>
        </authorList>
    </citation>
    <scope>NUCLEOTIDE SEQUENCE [LARGE SCALE GENOMIC DNA]</scope>
    <source>
        <strain evidence="2">Mput9231</strain>
    </source>
</reference>
<keyword evidence="1" id="KW-0812">Transmembrane</keyword>
<feature type="transmembrane region" description="Helical" evidence="1">
    <location>
        <begin position="265"/>
        <end position="285"/>
    </location>
</feature>
<dbReference type="HOGENOM" id="CLU_076069_0_0_14"/>